<keyword evidence="3" id="KW-1185">Reference proteome</keyword>
<proteinExistence type="predicted"/>
<feature type="compositionally biased region" description="Basic and acidic residues" evidence="1">
    <location>
        <begin position="1"/>
        <end position="14"/>
    </location>
</feature>
<dbReference type="Gramene" id="RZC66334">
    <property type="protein sequence ID" value="RZC66334"/>
    <property type="gene ID" value="C5167_010023"/>
</dbReference>
<reference evidence="2 3" key="1">
    <citation type="journal article" date="2018" name="Science">
        <title>The opium poppy genome and morphinan production.</title>
        <authorList>
            <person name="Guo L."/>
            <person name="Winzer T."/>
            <person name="Yang X."/>
            <person name="Li Y."/>
            <person name="Ning Z."/>
            <person name="He Z."/>
            <person name="Teodor R."/>
            <person name="Lu Y."/>
            <person name="Bowser T.A."/>
            <person name="Graham I.A."/>
            <person name="Ye K."/>
        </authorList>
    </citation>
    <scope>NUCLEOTIDE SEQUENCE [LARGE SCALE GENOMIC DNA]</scope>
    <source>
        <strain evidence="3">cv. HN1</strain>
        <tissue evidence="2">Leaves</tissue>
    </source>
</reference>
<evidence type="ECO:0000313" key="2">
    <source>
        <dbReference type="EMBL" id="RZC66334.1"/>
    </source>
</evidence>
<gene>
    <name evidence="2" type="ORF">C5167_010023</name>
</gene>
<dbReference type="Proteomes" id="UP000316621">
    <property type="component" value="Chromosome 6"/>
</dbReference>
<dbReference type="EMBL" id="CM010720">
    <property type="protein sequence ID" value="RZC66334.1"/>
    <property type="molecule type" value="Genomic_DNA"/>
</dbReference>
<organism evidence="2 3">
    <name type="scientific">Papaver somniferum</name>
    <name type="common">Opium poppy</name>
    <dbReference type="NCBI Taxonomy" id="3469"/>
    <lineage>
        <taxon>Eukaryota</taxon>
        <taxon>Viridiplantae</taxon>
        <taxon>Streptophyta</taxon>
        <taxon>Embryophyta</taxon>
        <taxon>Tracheophyta</taxon>
        <taxon>Spermatophyta</taxon>
        <taxon>Magnoliopsida</taxon>
        <taxon>Ranunculales</taxon>
        <taxon>Papaveraceae</taxon>
        <taxon>Papaveroideae</taxon>
        <taxon>Papaver</taxon>
    </lineage>
</organism>
<evidence type="ECO:0000313" key="3">
    <source>
        <dbReference type="Proteomes" id="UP000316621"/>
    </source>
</evidence>
<name>A0A4Y7JZ16_PAPSO</name>
<sequence length="303" mass="35276">MKNQKIEEKVEARSNLKKKTKTEKKEAKDEVEMIQISLPIEMILEFLSRLPVKSLTRLSCAKVRSPNIGLLRTCASAVFTSYGAAGAGALFWWTTDPQIILLFDLHEEKLQYIRIPLEYNTHTRWFEYEGFLVIARLEKKSPTSLTLGKVHLKVLKAYKDDQVWAHETIDLSAYSIPFNNNFRFVSFSDQILLYWADAKNFHFFNLQRRCLKVVRNLDSCISDKVLPTVVRPNDYWLNCEVENICTLKTLLPVRAQISDRAALNSMMMKSLENMWNLQQPKTVGGFFTSYYKSKTNSHYFFDD</sequence>
<dbReference type="AlphaFoldDB" id="A0A4Y7JZ16"/>
<feature type="region of interest" description="Disordered" evidence="1">
    <location>
        <begin position="1"/>
        <end position="24"/>
    </location>
</feature>
<protein>
    <submittedName>
        <fullName evidence="2">Uncharacterized protein</fullName>
    </submittedName>
</protein>
<evidence type="ECO:0000256" key="1">
    <source>
        <dbReference type="SAM" id="MobiDB-lite"/>
    </source>
</evidence>
<accession>A0A4Y7JZ16</accession>